<comment type="caution">
    <text evidence="1">The sequence shown here is derived from an EMBL/GenBank/DDBJ whole genome shotgun (WGS) entry which is preliminary data.</text>
</comment>
<sequence>MTVEMQEPVALADAAALYAAMMAGATDPANPDTHVFACIVSARATGCADPLDDAVGLSPADLDLLLARHFAGLEADTNTARYITARHGRRVGKGVSDLVLAEEVDDLRTLLLDHRTADLPETAWMASAVARACLFPDHLWQDLGLTSRKDLSGLLSRHFGPLAVKNTGYMKWKKFFYKQLCDREGLNLCKAPSCGVCADYKVCFGPEE</sequence>
<gene>
    <name evidence="1" type="ORF">SAE02_50850</name>
</gene>
<dbReference type="EMBL" id="BJYZ01000024">
    <property type="protein sequence ID" value="GEO40937.1"/>
    <property type="molecule type" value="Genomic_DNA"/>
</dbReference>
<proteinExistence type="predicted"/>
<dbReference type="RefSeq" id="WP_244619639.1">
    <property type="nucleotide sequence ID" value="NZ_BJYZ01000024.1"/>
</dbReference>
<keyword evidence="2" id="KW-1185">Reference proteome</keyword>
<name>A0A512DWT3_9PROT</name>
<dbReference type="InterPro" id="IPR006975">
    <property type="entry name" value="NifQ"/>
</dbReference>
<reference evidence="1 2" key="1">
    <citation type="submission" date="2019-07" db="EMBL/GenBank/DDBJ databases">
        <title>Whole genome shotgun sequence of Skermanella aerolata NBRC 106429.</title>
        <authorList>
            <person name="Hosoyama A."/>
            <person name="Uohara A."/>
            <person name="Ohji S."/>
            <person name="Ichikawa N."/>
        </authorList>
    </citation>
    <scope>NUCLEOTIDE SEQUENCE [LARGE SCALE GENOMIC DNA]</scope>
    <source>
        <strain evidence="1 2">NBRC 106429</strain>
    </source>
</reference>
<dbReference type="Pfam" id="PF04891">
    <property type="entry name" value="NifQ"/>
    <property type="match status" value="1"/>
</dbReference>
<dbReference type="GO" id="GO:0009399">
    <property type="term" value="P:nitrogen fixation"/>
    <property type="evidence" value="ECO:0007669"/>
    <property type="project" value="InterPro"/>
</dbReference>
<dbReference type="AlphaFoldDB" id="A0A512DWT3"/>
<evidence type="ECO:0000313" key="1">
    <source>
        <dbReference type="EMBL" id="GEO40937.1"/>
    </source>
</evidence>
<dbReference type="Proteomes" id="UP000321523">
    <property type="component" value="Unassembled WGS sequence"/>
</dbReference>
<accession>A0A512DWT3</accession>
<evidence type="ECO:0000313" key="2">
    <source>
        <dbReference type="Proteomes" id="UP000321523"/>
    </source>
</evidence>
<protein>
    <recommendedName>
        <fullName evidence="3">Nitrogen fixation protein NifQ</fullName>
    </recommendedName>
</protein>
<evidence type="ECO:0008006" key="3">
    <source>
        <dbReference type="Google" id="ProtNLM"/>
    </source>
</evidence>
<dbReference type="GO" id="GO:0030151">
    <property type="term" value="F:molybdenum ion binding"/>
    <property type="evidence" value="ECO:0007669"/>
    <property type="project" value="InterPro"/>
</dbReference>
<organism evidence="1 2">
    <name type="scientific">Skermanella aerolata</name>
    <dbReference type="NCBI Taxonomy" id="393310"/>
    <lineage>
        <taxon>Bacteria</taxon>
        <taxon>Pseudomonadati</taxon>
        <taxon>Pseudomonadota</taxon>
        <taxon>Alphaproteobacteria</taxon>
        <taxon>Rhodospirillales</taxon>
        <taxon>Azospirillaceae</taxon>
        <taxon>Skermanella</taxon>
    </lineage>
</organism>